<evidence type="ECO:0000313" key="4">
    <source>
        <dbReference type="Proteomes" id="UP000822688"/>
    </source>
</evidence>
<evidence type="ECO:0000313" key="3">
    <source>
        <dbReference type="EMBL" id="KAG0577238.1"/>
    </source>
</evidence>
<organism evidence="3 4">
    <name type="scientific">Ceratodon purpureus</name>
    <name type="common">Fire moss</name>
    <name type="synonym">Dicranum purpureum</name>
    <dbReference type="NCBI Taxonomy" id="3225"/>
    <lineage>
        <taxon>Eukaryota</taxon>
        <taxon>Viridiplantae</taxon>
        <taxon>Streptophyta</taxon>
        <taxon>Embryophyta</taxon>
        <taxon>Bryophyta</taxon>
        <taxon>Bryophytina</taxon>
        <taxon>Bryopsida</taxon>
        <taxon>Dicranidae</taxon>
        <taxon>Pseudoditrichales</taxon>
        <taxon>Ditrichaceae</taxon>
        <taxon>Ceratodon</taxon>
    </lineage>
</organism>
<dbReference type="Proteomes" id="UP000822688">
    <property type="component" value="Chromosome 5"/>
</dbReference>
<feature type="compositionally biased region" description="Polar residues" evidence="2">
    <location>
        <begin position="650"/>
        <end position="667"/>
    </location>
</feature>
<reference evidence="3" key="1">
    <citation type="submission" date="2020-06" db="EMBL/GenBank/DDBJ databases">
        <title>WGS assembly of Ceratodon purpureus strain R40.</title>
        <authorList>
            <person name="Carey S.B."/>
            <person name="Jenkins J."/>
            <person name="Shu S."/>
            <person name="Lovell J.T."/>
            <person name="Sreedasyam A."/>
            <person name="Maumus F."/>
            <person name="Tiley G.P."/>
            <person name="Fernandez-Pozo N."/>
            <person name="Barry K."/>
            <person name="Chen C."/>
            <person name="Wang M."/>
            <person name="Lipzen A."/>
            <person name="Daum C."/>
            <person name="Saski C.A."/>
            <person name="Payton A.C."/>
            <person name="Mcbreen J.C."/>
            <person name="Conrad R.E."/>
            <person name="Kollar L.M."/>
            <person name="Olsson S."/>
            <person name="Huttunen S."/>
            <person name="Landis J.B."/>
            <person name="Wickett N.J."/>
            <person name="Johnson M.G."/>
            <person name="Rensing S.A."/>
            <person name="Grimwood J."/>
            <person name="Schmutz J."/>
            <person name="Mcdaniel S.F."/>
        </authorList>
    </citation>
    <scope>NUCLEOTIDE SEQUENCE</scope>
    <source>
        <strain evidence="3">R40</strain>
    </source>
</reference>
<feature type="compositionally biased region" description="Polar residues" evidence="2">
    <location>
        <begin position="877"/>
        <end position="886"/>
    </location>
</feature>
<comment type="caution">
    <text evidence="3">The sequence shown here is derived from an EMBL/GenBank/DDBJ whole genome shotgun (WGS) entry which is preliminary data.</text>
</comment>
<dbReference type="EMBL" id="CM026425">
    <property type="protein sequence ID" value="KAG0577238.1"/>
    <property type="molecule type" value="Genomic_DNA"/>
</dbReference>
<feature type="region of interest" description="Disordered" evidence="2">
    <location>
        <begin position="1"/>
        <end position="23"/>
    </location>
</feature>
<feature type="region of interest" description="Disordered" evidence="2">
    <location>
        <begin position="588"/>
        <end position="615"/>
    </location>
</feature>
<feature type="compositionally biased region" description="Low complexity" evidence="2">
    <location>
        <begin position="682"/>
        <end position="692"/>
    </location>
</feature>
<keyword evidence="1" id="KW-0175">Coiled coil</keyword>
<dbReference type="AlphaFoldDB" id="A0A8T0I3X3"/>
<proteinExistence type="predicted"/>
<feature type="compositionally biased region" description="Polar residues" evidence="2">
    <location>
        <begin position="91"/>
        <end position="111"/>
    </location>
</feature>
<protein>
    <submittedName>
        <fullName evidence="3">Uncharacterized protein</fullName>
    </submittedName>
</protein>
<feature type="region of interest" description="Disordered" evidence="2">
    <location>
        <begin position="631"/>
        <end position="725"/>
    </location>
</feature>
<feature type="compositionally biased region" description="Polar residues" evidence="2">
    <location>
        <begin position="826"/>
        <end position="839"/>
    </location>
</feature>
<name>A0A8T0I3X3_CERPU</name>
<feature type="compositionally biased region" description="Polar residues" evidence="2">
    <location>
        <begin position="588"/>
        <end position="604"/>
    </location>
</feature>
<feature type="region of interest" description="Disordered" evidence="2">
    <location>
        <begin position="85"/>
        <end position="111"/>
    </location>
</feature>
<feature type="region of interest" description="Disordered" evidence="2">
    <location>
        <begin position="807"/>
        <end position="886"/>
    </location>
</feature>
<evidence type="ECO:0000256" key="2">
    <source>
        <dbReference type="SAM" id="MobiDB-lite"/>
    </source>
</evidence>
<feature type="compositionally biased region" description="Basic and acidic residues" evidence="2">
    <location>
        <begin position="631"/>
        <end position="642"/>
    </location>
</feature>
<feature type="coiled-coil region" evidence="1">
    <location>
        <begin position="276"/>
        <end position="359"/>
    </location>
</feature>
<sequence length="989" mass="111167">MMSEEELNSGVGRMGLRNGRKKNDSNWVKLAGGAIAIAASLAFGRKKILENVAEVKKILENVAEVKKTLAASESCLTVTVHALPQNDDENGSIQSPETVPNGTPQKNNSQLALPSTEAAFEFRSFKPKRPASTDHSPVVTKFIRQSSFSPEFSKNEVFQSDTRMSPTTPSGVIAKRSDIVSRLRQQVRSRDAVIYDMQTQIRDQDQMVALHQNHCVDLQDCVQDMSTKLFEANLGIQRLQRELMTQRANPIVDLDEEFIDYAISKIKRQWVHPEDVEDLIVEARKLNEEVEHLRREKESKERVAQSKSRQCELLSKKLSALATELEEVKSAADGKQRLLEATEEENLKLTNIVQDLQRKLEIEAKGNDSQKRSVNMKSIMKRADVRNINFGHSVDRPIIPTTHEELPSTSAYYPSGNARKLHGSVHVRNGNIESPIRGEPRCLFGSHAKKREAPGNQDGRVQDPENTDIIDESLILKFEYDVDQLASALSVTSKMVSEKLQHANDLEQVAKQQDLEREMKELTKHQAKIVELKHLMAKITAKFNVENIEDDGFNREVLRWTSFVFDLERKLSAQEKIAKETSLIIQQLSPSNPSTQKAWRTVQETPRRPPSHNMHQEHAVIGTANENSRHALHEESPSHFWERPGFPSALRNSNQNRNKNTERQISSPVKLLERPYEFQIGAPDSLPPSASRARSRVASRRQPTSVEKQSPQGFRPDPEPTNGFSFDHRIAQGAEQGDRMSSPEPDRFPAFKPSPESCITPGSTKRFRPNYTGSEFSPSPGFKSLFNTPAYDESRYSSLAQFGSPWFGDSKEEPNSRLSRPLFKSPSPSTSALDSTTELRNLDRFTSGRELDTSEDKGKIKRSIGGKAPHPGRNSRYHQNSATSSSNIGVSPFAARMAQLKVGSPGSFDKGQVLQDDEEGVGWDPVKDRHLLNKDVEALYQSIANLDALEGERYMRESRDSSGSCNPDDPLVLLPSFLRRSNESSNRHH</sequence>
<dbReference type="EMBL" id="CM026425">
    <property type="protein sequence ID" value="KAG0577236.1"/>
    <property type="molecule type" value="Genomic_DNA"/>
</dbReference>
<evidence type="ECO:0000256" key="1">
    <source>
        <dbReference type="SAM" id="Coils"/>
    </source>
</evidence>
<accession>A0A8T0I3X3</accession>
<feature type="compositionally biased region" description="Basic and acidic residues" evidence="2">
    <location>
        <begin position="840"/>
        <end position="858"/>
    </location>
</feature>
<dbReference type="PANTHER" id="PTHR34462:SF1">
    <property type="entry name" value="OS05G0587400 PROTEIN"/>
    <property type="match status" value="1"/>
</dbReference>
<dbReference type="PANTHER" id="PTHR34462">
    <property type="entry name" value="OS05G0587400 PROTEIN"/>
    <property type="match status" value="1"/>
</dbReference>
<keyword evidence="4" id="KW-1185">Reference proteome</keyword>
<gene>
    <name evidence="3" type="ORF">KC19_5G141300</name>
</gene>